<gene>
    <name evidence="3" type="ORF">GRAN_3051</name>
</gene>
<dbReference type="InterPro" id="IPR057326">
    <property type="entry name" value="KR_dom"/>
</dbReference>
<dbReference type="PANTHER" id="PTHR43313:SF1">
    <property type="entry name" value="3BETA-HYDROXYSTEROID DEHYDROGENASE DHS-16"/>
    <property type="match status" value="1"/>
</dbReference>
<dbReference type="InterPro" id="IPR020904">
    <property type="entry name" value="Sc_DH/Rdtase_CS"/>
</dbReference>
<dbReference type="PRINTS" id="PR00080">
    <property type="entry name" value="SDRFAMILY"/>
</dbReference>
<evidence type="ECO:0000259" key="2">
    <source>
        <dbReference type="SMART" id="SM00822"/>
    </source>
</evidence>
<evidence type="ECO:0000256" key="1">
    <source>
        <dbReference type="RuleBase" id="RU000363"/>
    </source>
</evidence>
<protein>
    <submittedName>
        <fullName evidence="3">Oxidoreductase</fullName>
    </submittedName>
</protein>
<comment type="caution">
    <text evidence="3">The sequence shown here is derived from an EMBL/GenBank/DDBJ whole genome shotgun (WGS) entry which is preliminary data.</text>
</comment>
<keyword evidence="4" id="KW-1185">Reference proteome</keyword>
<accession>A0A4V1L5L6</accession>
<reference evidence="4" key="2">
    <citation type="submission" date="2019-02" db="EMBL/GenBank/DDBJ databases">
        <title>Granulicella sibirica sp. nov., a psychrotolerant acidobacterium isolated from an organic soil layer in forested tundra, West Siberia.</title>
        <authorList>
            <person name="Oshkin I.Y."/>
            <person name="Kulichevskaya I.S."/>
            <person name="Rijpstra W.I.C."/>
            <person name="Sinninghe Damste J.S."/>
            <person name="Rakitin A.L."/>
            <person name="Ravin N.V."/>
            <person name="Dedysh S.N."/>
        </authorList>
    </citation>
    <scope>NUCLEOTIDE SEQUENCE [LARGE SCALE GENOMIC DNA]</scope>
    <source>
        <strain evidence="4">AF10</strain>
    </source>
</reference>
<dbReference type="Proteomes" id="UP000289437">
    <property type="component" value="Unassembled WGS sequence"/>
</dbReference>
<organism evidence="3 4">
    <name type="scientific">Granulicella sibirica</name>
    <dbReference type="NCBI Taxonomy" id="2479048"/>
    <lineage>
        <taxon>Bacteria</taxon>
        <taxon>Pseudomonadati</taxon>
        <taxon>Acidobacteriota</taxon>
        <taxon>Terriglobia</taxon>
        <taxon>Terriglobales</taxon>
        <taxon>Acidobacteriaceae</taxon>
        <taxon>Granulicella</taxon>
    </lineage>
</organism>
<dbReference type="PRINTS" id="PR00081">
    <property type="entry name" value="GDHRDH"/>
</dbReference>
<sequence length="286" mass="30821">MAQKQSVVITGASTGIGLATTRVLLSKEYRVFGMVRKQSDADRVSAELGSDFIPLLADVTDEAAVWRAATQVEKILGGVRLAGLVNNAGIVVGGPLLHLDASEMRRQMEVNLVGPLVVTQAFAPMLGSKPGRTGSPGRVVQISSVSGKIGAPFLGAYSASKYALEGMSESLRRELMLYGVDVVVIGPGPVLTPIWDKSAEEDYSAFDSTDYGPILKRFRAFFAGEAKKGLSPDTIGRLIYHALTTRKPKVRYAAVPQRFTNWTMPRLLPQRVVDGIIAKQFGLTKQ</sequence>
<dbReference type="SUPFAM" id="SSF51735">
    <property type="entry name" value="NAD(P)-binding Rossmann-fold domains"/>
    <property type="match status" value="1"/>
</dbReference>
<name>A0A4V1L5L6_9BACT</name>
<dbReference type="PROSITE" id="PS00061">
    <property type="entry name" value="ADH_SHORT"/>
    <property type="match status" value="1"/>
</dbReference>
<dbReference type="OrthoDB" id="9808814at2"/>
<comment type="similarity">
    <text evidence="1">Belongs to the short-chain dehydrogenases/reductases (SDR) family.</text>
</comment>
<dbReference type="SMART" id="SM00822">
    <property type="entry name" value="PKS_KR"/>
    <property type="match status" value="1"/>
</dbReference>
<dbReference type="Gene3D" id="3.40.50.720">
    <property type="entry name" value="NAD(P)-binding Rossmann-like Domain"/>
    <property type="match status" value="1"/>
</dbReference>
<feature type="domain" description="Ketoreductase" evidence="2">
    <location>
        <begin position="5"/>
        <end position="193"/>
    </location>
</feature>
<dbReference type="Pfam" id="PF00106">
    <property type="entry name" value="adh_short"/>
    <property type="match status" value="1"/>
</dbReference>
<dbReference type="CDD" id="cd05374">
    <property type="entry name" value="17beta-HSD-like_SDR_c"/>
    <property type="match status" value="1"/>
</dbReference>
<dbReference type="GO" id="GO:0016491">
    <property type="term" value="F:oxidoreductase activity"/>
    <property type="evidence" value="ECO:0007669"/>
    <property type="project" value="TreeGrafter"/>
</dbReference>
<dbReference type="GO" id="GO:0008202">
    <property type="term" value="P:steroid metabolic process"/>
    <property type="evidence" value="ECO:0007669"/>
    <property type="project" value="TreeGrafter"/>
</dbReference>
<dbReference type="EMBL" id="RDSM01000002">
    <property type="protein sequence ID" value="RXH56194.1"/>
    <property type="molecule type" value="Genomic_DNA"/>
</dbReference>
<dbReference type="InterPro" id="IPR036291">
    <property type="entry name" value="NAD(P)-bd_dom_sf"/>
</dbReference>
<dbReference type="PANTHER" id="PTHR43313">
    <property type="entry name" value="SHORT-CHAIN DEHYDROGENASE/REDUCTASE FAMILY 9C"/>
    <property type="match status" value="1"/>
</dbReference>
<evidence type="ECO:0000313" key="3">
    <source>
        <dbReference type="EMBL" id="RXH56194.1"/>
    </source>
</evidence>
<dbReference type="RefSeq" id="WP_128913701.1">
    <property type="nucleotide sequence ID" value="NZ_RDSM01000002.1"/>
</dbReference>
<evidence type="ECO:0000313" key="4">
    <source>
        <dbReference type="Proteomes" id="UP000289437"/>
    </source>
</evidence>
<proteinExistence type="inferred from homology"/>
<dbReference type="InterPro" id="IPR002347">
    <property type="entry name" value="SDR_fam"/>
</dbReference>
<reference evidence="3 4" key="1">
    <citation type="submission" date="2018-11" db="EMBL/GenBank/DDBJ databases">
        <authorList>
            <person name="Mardanov A.V."/>
            <person name="Ravin N.V."/>
            <person name="Dedysh S.N."/>
        </authorList>
    </citation>
    <scope>NUCLEOTIDE SEQUENCE [LARGE SCALE GENOMIC DNA]</scope>
    <source>
        <strain evidence="3 4">AF10</strain>
    </source>
</reference>
<dbReference type="AlphaFoldDB" id="A0A4V1L5L6"/>